<dbReference type="SUPFAM" id="SSF50891">
    <property type="entry name" value="Cyclophilin-like"/>
    <property type="match status" value="1"/>
</dbReference>
<dbReference type="Proteomes" id="UP001218788">
    <property type="component" value="Unassembled WGS sequence"/>
</dbReference>
<keyword evidence="6" id="KW-1185">Reference proteome</keyword>
<dbReference type="EMBL" id="JAQQXP010000001">
    <property type="protein sequence ID" value="MDC8831227.1"/>
    <property type="molecule type" value="Genomic_DNA"/>
</dbReference>
<evidence type="ECO:0000313" key="5">
    <source>
        <dbReference type="EMBL" id="MDC8831227.1"/>
    </source>
</evidence>
<gene>
    <name evidence="5" type="ORF">OIK42_10685</name>
</gene>
<evidence type="ECO:0000259" key="4">
    <source>
        <dbReference type="SMART" id="SM00796"/>
    </source>
</evidence>
<dbReference type="SUPFAM" id="SSF160467">
    <property type="entry name" value="PH0987 N-terminal domain-like"/>
    <property type="match status" value="1"/>
</dbReference>
<evidence type="ECO:0000256" key="1">
    <source>
        <dbReference type="ARBA" id="ARBA00022741"/>
    </source>
</evidence>
<organism evidence="5 6">
    <name type="scientific">Alteromonas gilva</name>
    <dbReference type="NCBI Taxonomy" id="2987522"/>
    <lineage>
        <taxon>Bacteria</taxon>
        <taxon>Pseudomonadati</taxon>
        <taxon>Pseudomonadota</taxon>
        <taxon>Gammaproteobacteria</taxon>
        <taxon>Alteromonadales</taxon>
        <taxon>Alteromonadaceae</taxon>
        <taxon>Alteromonas/Salinimonas group</taxon>
        <taxon>Alteromonas</taxon>
    </lineage>
</organism>
<proteinExistence type="predicted"/>
<comment type="caution">
    <text evidence="5">The sequence shown here is derived from an EMBL/GenBank/DDBJ whole genome shotgun (WGS) entry which is preliminary data.</text>
</comment>
<dbReference type="SMART" id="SM00796">
    <property type="entry name" value="AHS1"/>
    <property type="match status" value="1"/>
</dbReference>
<protein>
    <submittedName>
        <fullName evidence="5">Allophanate hydrolase subunit 1</fullName>
    </submittedName>
</protein>
<dbReference type="RefSeq" id="WP_273640401.1">
    <property type="nucleotide sequence ID" value="NZ_JAQQXP010000001.1"/>
</dbReference>
<dbReference type="InterPro" id="IPR029000">
    <property type="entry name" value="Cyclophilin-like_dom_sf"/>
</dbReference>
<sequence length="242" mass="26461">MKAFNGIRAVKIAGEDGLIFYASGDSLDTANQVIATLRQALLTHPSQQTTPDWLCEAVPAYDSLMVVFDISRIDYHGVYQYVRDLPLSVSESEHTGAGQTHRLPVWYGAPVANDLALVSASTGLDEAQIITLHQQVAYRVYAVGFAPGFAYLGELDERLAMPRLANPRKAVPQGAVAIADRQTAVYPGVSPGGWHLLGLCPVPLYVPGDSQPIRLQTGDTVEFYAINQQQYRDWLTTDDREG</sequence>
<name>A0ABT5L2Y9_9ALTE</name>
<evidence type="ECO:0000313" key="6">
    <source>
        <dbReference type="Proteomes" id="UP001218788"/>
    </source>
</evidence>
<dbReference type="InterPro" id="IPR010016">
    <property type="entry name" value="PxpB"/>
</dbReference>
<evidence type="ECO:0000256" key="2">
    <source>
        <dbReference type="ARBA" id="ARBA00022801"/>
    </source>
</evidence>
<dbReference type="InterPro" id="IPR003833">
    <property type="entry name" value="CT_C_D"/>
</dbReference>
<dbReference type="GO" id="GO:0016787">
    <property type="term" value="F:hydrolase activity"/>
    <property type="evidence" value="ECO:0007669"/>
    <property type="project" value="UniProtKB-KW"/>
</dbReference>
<dbReference type="Gene3D" id="2.40.100.10">
    <property type="entry name" value="Cyclophilin-like"/>
    <property type="match status" value="1"/>
</dbReference>
<feature type="domain" description="Carboxyltransferase" evidence="4">
    <location>
        <begin position="8"/>
        <end position="215"/>
    </location>
</feature>
<dbReference type="PANTHER" id="PTHR34698:SF2">
    <property type="entry name" value="5-OXOPROLINASE SUBUNIT B"/>
    <property type="match status" value="1"/>
</dbReference>
<keyword evidence="3" id="KW-0067">ATP-binding</keyword>
<reference evidence="5 6" key="1">
    <citation type="submission" date="2022-10" db="EMBL/GenBank/DDBJ databases">
        <title>Alteromonas sp. chi3 Genome sequencing.</title>
        <authorList>
            <person name="Park S."/>
        </authorList>
    </citation>
    <scope>NUCLEOTIDE SEQUENCE [LARGE SCALE GENOMIC DNA]</scope>
    <source>
        <strain evidence="6">chi3</strain>
    </source>
</reference>
<dbReference type="Gene3D" id="3.30.1360.40">
    <property type="match status" value="1"/>
</dbReference>
<evidence type="ECO:0000256" key="3">
    <source>
        <dbReference type="ARBA" id="ARBA00022840"/>
    </source>
</evidence>
<accession>A0ABT5L2Y9</accession>
<dbReference type="Pfam" id="PF02682">
    <property type="entry name" value="CT_C_D"/>
    <property type="match status" value="1"/>
</dbReference>
<keyword evidence="1" id="KW-0547">Nucleotide-binding</keyword>
<keyword evidence="2 5" id="KW-0378">Hydrolase</keyword>
<dbReference type="PANTHER" id="PTHR34698">
    <property type="entry name" value="5-OXOPROLINASE SUBUNIT B"/>
    <property type="match status" value="1"/>
</dbReference>